<dbReference type="EMBL" id="CAJVPY010072438">
    <property type="protein sequence ID" value="CAG8829021.1"/>
    <property type="molecule type" value="Genomic_DNA"/>
</dbReference>
<evidence type="ECO:0000313" key="1">
    <source>
        <dbReference type="EMBL" id="CAG8829021.1"/>
    </source>
</evidence>
<proteinExistence type="predicted"/>
<dbReference type="Proteomes" id="UP000789405">
    <property type="component" value="Unassembled WGS sequence"/>
</dbReference>
<gene>
    <name evidence="1" type="ORF">DERYTH_LOCUS28600</name>
</gene>
<sequence>LLLGYLKVFPHGDFIETLDEKNYFDIEINKLDDIEDKQNLQYLRKKIVEIYNDEDKDHYFINRDNEYYRKLYISCVKFDDIQQFLQQTIKKNTLYRTIREIFQDEQIFNKYNKF</sequence>
<evidence type="ECO:0000313" key="2">
    <source>
        <dbReference type="Proteomes" id="UP000789405"/>
    </source>
</evidence>
<feature type="non-terminal residue" evidence="1">
    <location>
        <position position="1"/>
    </location>
</feature>
<protein>
    <submittedName>
        <fullName evidence="1">28866_t:CDS:1</fullName>
    </submittedName>
</protein>
<comment type="caution">
    <text evidence="1">The sequence shown here is derived from an EMBL/GenBank/DDBJ whole genome shotgun (WGS) entry which is preliminary data.</text>
</comment>
<reference evidence="1" key="1">
    <citation type="submission" date="2021-06" db="EMBL/GenBank/DDBJ databases">
        <authorList>
            <person name="Kallberg Y."/>
            <person name="Tangrot J."/>
            <person name="Rosling A."/>
        </authorList>
    </citation>
    <scope>NUCLEOTIDE SEQUENCE</scope>
    <source>
        <strain evidence="1">MA453B</strain>
    </source>
</reference>
<accession>A0A9N9KIT1</accession>
<name>A0A9N9KIT1_9GLOM</name>
<keyword evidence="2" id="KW-1185">Reference proteome</keyword>
<dbReference type="AlphaFoldDB" id="A0A9N9KIT1"/>
<feature type="non-terminal residue" evidence="1">
    <location>
        <position position="114"/>
    </location>
</feature>
<dbReference type="OrthoDB" id="2486651at2759"/>
<organism evidence="1 2">
    <name type="scientific">Dentiscutata erythropus</name>
    <dbReference type="NCBI Taxonomy" id="1348616"/>
    <lineage>
        <taxon>Eukaryota</taxon>
        <taxon>Fungi</taxon>
        <taxon>Fungi incertae sedis</taxon>
        <taxon>Mucoromycota</taxon>
        <taxon>Glomeromycotina</taxon>
        <taxon>Glomeromycetes</taxon>
        <taxon>Diversisporales</taxon>
        <taxon>Gigasporaceae</taxon>
        <taxon>Dentiscutata</taxon>
    </lineage>
</organism>